<accession>A8ZT10</accession>
<dbReference type="RefSeq" id="WP_012173793.1">
    <property type="nucleotide sequence ID" value="NC_009943.1"/>
</dbReference>
<organism evidence="2 3">
    <name type="scientific">Desulfosudis oleivorans (strain DSM 6200 / JCM 39069 / Hxd3)</name>
    <name type="common">Desulfococcus oleovorans</name>
    <dbReference type="NCBI Taxonomy" id="96561"/>
    <lineage>
        <taxon>Bacteria</taxon>
        <taxon>Pseudomonadati</taxon>
        <taxon>Thermodesulfobacteriota</taxon>
        <taxon>Desulfobacteria</taxon>
        <taxon>Desulfobacterales</taxon>
        <taxon>Desulfosudaceae</taxon>
        <taxon>Desulfosudis</taxon>
    </lineage>
</organism>
<dbReference type="HOGENOM" id="CLU_632711_0_0_7"/>
<sequence length="442" mass="48933">MKKHTVSVVKYEKPLESVRKAVDLAGGLDHLPPKAKVFLKPNIVFWSKAVAFPKWGVITTSRVIEDMVVLLKERGIDDITIGEGIVCDPKDKETPVHAFKTLGYETLAKKYGIRHINVFDHDFEPVDLGDGVEFSFNTDMLHSDFVVDLPVMKTHNQTVVSLGIKNLKGVMDIPSRKKAHSPDAVKDLYFSIARLPDKLPPMLTLIDGIYTLERGPGFDGKPRPSNILVASTDVLSADMVGAKILGHDPAAIAYMVHAAANHNRPTDLSDVEVAGEPIDSVAAFHEYDFAYHEDADRCIPAPLVKDGIKGLYYRKFDSTMCTYCAAMNGIILSAIRYAWKGEPWDNIEVLTGKKMAPTPGMNKTILVGKCMYQEHKDNPVIQEMIPIKGCPPEPKTILKALLQAGIDANPALFEQIDQLPAFFMQKYAGNPEFDEAFFQVAP</sequence>
<dbReference type="AlphaFoldDB" id="A8ZT10"/>
<reference evidence="2 3" key="1">
    <citation type="submission" date="2007-10" db="EMBL/GenBank/DDBJ databases">
        <title>Complete sequence of Desulfococcus oleovorans Hxd3.</title>
        <authorList>
            <consortium name="US DOE Joint Genome Institute"/>
            <person name="Copeland A."/>
            <person name="Lucas S."/>
            <person name="Lapidus A."/>
            <person name="Barry K."/>
            <person name="Glavina del Rio T."/>
            <person name="Dalin E."/>
            <person name="Tice H."/>
            <person name="Pitluck S."/>
            <person name="Kiss H."/>
            <person name="Brettin T."/>
            <person name="Bruce D."/>
            <person name="Detter J.C."/>
            <person name="Han C."/>
            <person name="Schmutz J."/>
            <person name="Larimer F."/>
            <person name="Land M."/>
            <person name="Hauser L."/>
            <person name="Kyrpides N."/>
            <person name="Kim E."/>
            <person name="Wawrik B."/>
            <person name="Richardson P."/>
        </authorList>
    </citation>
    <scope>NUCLEOTIDE SEQUENCE [LARGE SCALE GENOMIC DNA]</scope>
    <source>
        <strain evidence="3">DSM 6200 / JCM 39069 / Hxd3</strain>
    </source>
</reference>
<dbReference type="STRING" id="96561.Dole_0364"/>
<feature type="domain" description="DUF362" evidence="1">
    <location>
        <begin position="37"/>
        <end position="243"/>
    </location>
</feature>
<dbReference type="OrthoDB" id="9785671at2"/>
<dbReference type="EMBL" id="CP000859">
    <property type="protein sequence ID" value="ABW66174.1"/>
    <property type="molecule type" value="Genomic_DNA"/>
</dbReference>
<dbReference type="eggNOG" id="COG2006">
    <property type="taxonomic scope" value="Bacteria"/>
</dbReference>
<protein>
    <recommendedName>
        <fullName evidence="1">DUF362 domain-containing protein</fullName>
    </recommendedName>
</protein>
<proteinExistence type="predicted"/>
<dbReference type="InterPro" id="IPR007160">
    <property type="entry name" value="DUF362"/>
</dbReference>
<gene>
    <name evidence="2" type="ordered locus">Dole_0364</name>
</gene>
<evidence type="ECO:0000313" key="3">
    <source>
        <dbReference type="Proteomes" id="UP000008561"/>
    </source>
</evidence>
<evidence type="ECO:0000259" key="1">
    <source>
        <dbReference type="Pfam" id="PF04015"/>
    </source>
</evidence>
<dbReference type="KEGG" id="dol:Dole_0364"/>
<evidence type="ECO:0000313" key="2">
    <source>
        <dbReference type="EMBL" id="ABW66174.1"/>
    </source>
</evidence>
<keyword evidence="3" id="KW-1185">Reference proteome</keyword>
<dbReference type="Pfam" id="PF04015">
    <property type="entry name" value="DUF362"/>
    <property type="match status" value="1"/>
</dbReference>
<name>A8ZT10_DESOH</name>
<dbReference type="Proteomes" id="UP000008561">
    <property type="component" value="Chromosome"/>
</dbReference>